<protein>
    <submittedName>
        <fullName evidence="1">Uncharacterized protein</fullName>
    </submittedName>
</protein>
<organism evidence="1 2">
    <name type="scientific">Agrobacterium deltaense NCPPB 1641</name>
    <dbReference type="NCBI Taxonomy" id="1183425"/>
    <lineage>
        <taxon>Bacteria</taxon>
        <taxon>Pseudomonadati</taxon>
        <taxon>Pseudomonadota</taxon>
        <taxon>Alphaproteobacteria</taxon>
        <taxon>Hyphomicrobiales</taxon>
        <taxon>Rhizobiaceae</taxon>
        <taxon>Rhizobium/Agrobacterium group</taxon>
        <taxon>Agrobacterium</taxon>
    </lineage>
</organism>
<dbReference type="Proteomes" id="UP000192140">
    <property type="component" value="Unassembled WGS sequence"/>
</dbReference>
<comment type="caution">
    <text evidence="1">The sequence shown here is derived from an EMBL/GenBank/DDBJ whole genome shotgun (WGS) entry which is preliminary data.</text>
</comment>
<evidence type="ECO:0000313" key="1">
    <source>
        <dbReference type="EMBL" id="CVI62919.1"/>
    </source>
</evidence>
<proteinExistence type="predicted"/>
<dbReference type="EMBL" id="FCNP01000049">
    <property type="protein sequence ID" value="CVI62919.1"/>
    <property type="molecule type" value="Genomic_DNA"/>
</dbReference>
<keyword evidence="2" id="KW-1185">Reference proteome</keyword>
<reference evidence="1" key="1">
    <citation type="submission" date="2016-01" db="EMBL/GenBank/DDBJ databases">
        <authorList>
            <person name="Regsiter A."/>
            <person name="william w."/>
        </authorList>
    </citation>
    <scope>NUCLEOTIDE SEQUENCE</scope>
    <source>
        <strain evidence="1">NCPPB 1641</strain>
    </source>
</reference>
<gene>
    <name evidence="1" type="ORF">AGR7A_pAt20020</name>
</gene>
<name>A0A1S7U7V5_9HYPH</name>
<sequence>MDPATGSTREPVGKVLNALQIVATPQVVKPWPEEKTSFGLQQSPKRLLHLNNIRPKSEATWAEASLPVGFHAELSRLPGNDCSLYNRDNVDGVMPLRTIPTALVKHSQGLR</sequence>
<accession>A0A1S7U7V5</accession>
<evidence type="ECO:0000313" key="2">
    <source>
        <dbReference type="Proteomes" id="UP000192140"/>
    </source>
</evidence>
<dbReference type="AlphaFoldDB" id="A0A1S7U7V5"/>